<dbReference type="GO" id="GO:0003677">
    <property type="term" value="F:DNA binding"/>
    <property type="evidence" value="ECO:0007669"/>
    <property type="project" value="InterPro"/>
</dbReference>
<reference evidence="2" key="1">
    <citation type="journal article" date="2015" name="Nature">
        <title>Complex archaea that bridge the gap between prokaryotes and eukaryotes.</title>
        <authorList>
            <person name="Spang A."/>
            <person name="Saw J.H."/>
            <person name="Jorgensen S.L."/>
            <person name="Zaremba-Niedzwiedzka K."/>
            <person name="Martijn J."/>
            <person name="Lind A.E."/>
            <person name="van Eijk R."/>
            <person name="Schleper C."/>
            <person name="Guy L."/>
            <person name="Ettema T.J."/>
        </authorList>
    </citation>
    <scope>NUCLEOTIDE SEQUENCE</scope>
</reference>
<dbReference type="EMBL" id="LAZR01002946">
    <property type="protein sequence ID" value="KKN23711.1"/>
    <property type="molecule type" value="Genomic_DNA"/>
</dbReference>
<protein>
    <recommendedName>
        <fullName evidence="1">Helix-turn-helix domain-containing protein</fullName>
    </recommendedName>
</protein>
<dbReference type="NCBIfam" id="TIGR01764">
    <property type="entry name" value="excise"/>
    <property type="match status" value="1"/>
</dbReference>
<dbReference type="InterPro" id="IPR009061">
    <property type="entry name" value="DNA-bd_dom_put_sf"/>
</dbReference>
<name>A0A0F9RF59_9ZZZZ</name>
<organism evidence="2">
    <name type="scientific">marine sediment metagenome</name>
    <dbReference type="NCBI Taxonomy" id="412755"/>
    <lineage>
        <taxon>unclassified sequences</taxon>
        <taxon>metagenomes</taxon>
        <taxon>ecological metagenomes</taxon>
    </lineage>
</organism>
<evidence type="ECO:0000259" key="1">
    <source>
        <dbReference type="Pfam" id="PF12728"/>
    </source>
</evidence>
<feature type="domain" description="Helix-turn-helix" evidence="1">
    <location>
        <begin position="112"/>
        <end position="161"/>
    </location>
</feature>
<comment type="caution">
    <text evidence="2">The sequence shown here is derived from an EMBL/GenBank/DDBJ whole genome shotgun (WGS) entry which is preliminary data.</text>
</comment>
<accession>A0A0F9RF59</accession>
<dbReference type="AlphaFoldDB" id="A0A0F9RF59"/>
<dbReference type="InterPro" id="IPR010093">
    <property type="entry name" value="SinI_DNA-bd"/>
</dbReference>
<dbReference type="InterPro" id="IPR041657">
    <property type="entry name" value="HTH_17"/>
</dbReference>
<evidence type="ECO:0000313" key="2">
    <source>
        <dbReference type="EMBL" id="KKN23711.1"/>
    </source>
</evidence>
<dbReference type="Pfam" id="PF12728">
    <property type="entry name" value="HTH_17"/>
    <property type="match status" value="1"/>
</dbReference>
<sequence>MNVTEEKAYKWLTDRGVDGLVFRQRGSPDFLASSGTGYEIKLLRNSTVTFYDSQVRELKQHGNTYIMVFNGGTEPVARFHFNDVTIPGFWGNIRLSLVIPYRKPEDTLETGYLTKQEAAKLLKVHPRTLMRWVNAGEVKAYRIGPLVRFSETDLQSYMEGQTIVTDEESNE</sequence>
<gene>
    <name evidence="2" type="ORF">LCGC14_0902120</name>
</gene>
<proteinExistence type="predicted"/>
<dbReference type="SUPFAM" id="SSF46955">
    <property type="entry name" value="Putative DNA-binding domain"/>
    <property type="match status" value="1"/>
</dbReference>